<sequence length="240" mass="25845">MKTGFALRPLSSKFHIIIGLSVCWLLLGDCKPKTPAVPQPGVCKFTFSPADTSLEWKAFKFTDKAGVGGKFTKFKTSGTSAADSQEGAIAGLAFEIDSKDVDSGNPDRDAKIKSQFFGTMKEKGMISGSLLSVSVSQDRKSGTGNLKLRLNGIEKEIPLTFVIENGDVLKVKGSINVNDWNATSSLNALNQVCKDLHTGKDGKSVLWPDVEISIQTRLKSECNDQEVASEADKTAPVKQD</sequence>
<accession>A0A2M9ZKC1</accession>
<dbReference type="Gene3D" id="2.40.128.110">
    <property type="entry name" value="Lipid/polyisoprenoid-binding, YceI-like"/>
    <property type="match status" value="1"/>
</dbReference>
<dbReference type="OrthoDB" id="338777at2"/>
<proteinExistence type="predicted"/>
<evidence type="ECO:0000313" key="2">
    <source>
        <dbReference type="EMBL" id="PJZ69380.1"/>
    </source>
</evidence>
<dbReference type="InterPro" id="IPR007372">
    <property type="entry name" value="Lipid/polyisoprenoid-bd_YceI"/>
</dbReference>
<evidence type="ECO:0000313" key="5">
    <source>
        <dbReference type="Proteomes" id="UP000231990"/>
    </source>
</evidence>
<keyword evidence="4" id="KW-1185">Reference proteome</keyword>
<protein>
    <recommendedName>
        <fullName evidence="1">Lipid/polyisoprenoid-binding YceI-like domain-containing protein</fullName>
    </recommendedName>
</protein>
<evidence type="ECO:0000313" key="3">
    <source>
        <dbReference type="EMBL" id="PJZ72515.1"/>
    </source>
</evidence>
<dbReference type="EMBL" id="NPDY01000010">
    <property type="protein sequence ID" value="PJZ69380.1"/>
    <property type="molecule type" value="Genomic_DNA"/>
</dbReference>
<dbReference type="Pfam" id="PF04264">
    <property type="entry name" value="YceI"/>
    <property type="match status" value="1"/>
</dbReference>
<dbReference type="SMART" id="SM00867">
    <property type="entry name" value="YceI"/>
    <property type="match status" value="1"/>
</dbReference>
<feature type="domain" description="Lipid/polyisoprenoid-binding YceI-like" evidence="1">
    <location>
        <begin position="44"/>
        <end position="219"/>
    </location>
</feature>
<dbReference type="InterPro" id="IPR036761">
    <property type="entry name" value="TTHA0802/YceI-like_sf"/>
</dbReference>
<dbReference type="AlphaFoldDB" id="A0A2M9ZKC1"/>
<gene>
    <name evidence="2" type="ORF">CH360_11560</name>
    <name evidence="3" type="ORF">CH373_13995</name>
</gene>
<dbReference type="EMBL" id="NPDZ01000009">
    <property type="protein sequence ID" value="PJZ72515.1"/>
    <property type="molecule type" value="Genomic_DNA"/>
</dbReference>
<dbReference type="Proteomes" id="UP000231990">
    <property type="component" value="Unassembled WGS sequence"/>
</dbReference>
<organism evidence="3 5">
    <name type="scientific">Leptospira perolatii</name>
    <dbReference type="NCBI Taxonomy" id="2023191"/>
    <lineage>
        <taxon>Bacteria</taxon>
        <taxon>Pseudomonadati</taxon>
        <taxon>Spirochaetota</taxon>
        <taxon>Spirochaetia</taxon>
        <taxon>Leptospirales</taxon>
        <taxon>Leptospiraceae</taxon>
        <taxon>Leptospira</taxon>
    </lineage>
</organism>
<dbReference type="Proteomes" id="UP000231962">
    <property type="component" value="Unassembled WGS sequence"/>
</dbReference>
<evidence type="ECO:0000313" key="4">
    <source>
        <dbReference type="Proteomes" id="UP000231962"/>
    </source>
</evidence>
<evidence type="ECO:0000259" key="1">
    <source>
        <dbReference type="SMART" id="SM00867"/>
    </source>
</evidence>
<dbReference type="SUPFAM" id="SSF101874">
    <property type="entry name" value="YceI-like"/>
    <property type="match status" value="1"/>
</dbReference>
<name>A0A2M9ZKC1_9LEPT</name>
<comment type="caution">
    <text evidence="3">The sequence shown here is derived from an EMBL/GenBank/DDBJ whole genome shotgun (WGS) entry which is preliminary data.</text>
</comment>
<reference evidence="4 5" key="1">
    <citation type="submission" date="2017-07" db="EMBL/GenBank/DDBJ databases">
        <title>Leptospira spp. isolated from tropical soils.</title>
        <authorList>
            <person name="Thibeaux R."/>
            <person name="Iraola G."/>
            <person name="Ferres I."/>
            <person name="Bierque E."/>
            <person name="Girault D."/>
            <person name="Soupe-Gilbert M.-E."/>
            <person name="Picardeau M."/>
            <person name="Goarant C."/>
        </authorList>
    </citation>
    <scope>NUCLEOTIDE SEQUENCE [LARGE SCALE GENOMIC DNA]</scope>
    <source>
        <strain evidence="3 5">FH1-B-B1</strain>
        <strain evidence="2 4">FH1-B-C1</strain>
    </source>
</reference>